<dbReference type="GO" id="GO:0005737">
    <property type="term" value="C:cytoplasm"/>
    <property type="evidence" value="ECO:0007669"/>
    <property type="project" value="TreeGrafter"/>
</dbReference>
<dbReference type="FunFam" id="3.20.20.70:FF:000030">
    <property type="entry name" value="Nicotinate-nucleotide pyrophosphorylase, carboxylating"/>
    <property type="match status" value="1"/>
</dbReference>
<dbReference type="CDD" id="cd01572">
    <property type="entry name" value="QPRTase"/>
    <property type="match status" value="1"/>
</dbReference>
<accession>A0A1W7A946</accession>
<dbReference type="PANTHER" id="PTHR32179">
    <property type="entry name" value="NICOTINATE-NUCLEOTIDE PYROPHOSPHORYLASE [CARBOXYLATING]"/>
    <property type="match status" value="1"/>
</dbReference>
<evidence type="ECO:0000256" key="3">
    <source>
        <dbReference type="ARBA" id="ARBA00009400"/>
    </source>
</evidence>
<dbReference type="FunFam" id="3.90.1170.20:FF:000001">
    <property type="entry name" value="Nicotinate-nucleotide diphosphorylase (Carboxylating)"/>
    <property type="match status" value="1"/>
</dbReference>
<gene>
    <name evidence="15" type="primary">nadC</name>
    <name evidence="15" type="ORF">MCCS_04570</name>
</gene>
<name>A0A1W7A946_9STAP</name>
<feature type="domain" description="Quinolinate phosphoribosyl transferase N-terminal" evidence="14">
    <location>
        <begin position="26"/>
        <end position="105"/>
    </location>
</feature>
<dbReference type="GO" id="GO:0034213">
    <property type="term" value="P:quinolinate catabolic process"/>
    <property type="evidence" value="ECO:0007669"/>
    <property type="project" value="TreeGrafter"/>
</dbReference>
<comment type="similarity">
    <text evidence="3 12">Belongs to the NadC/ModD family.</text>
</comment>
<dbReference type="KEGG" id="mcak:MCCS_04570"/>
<evidence type="ECO:0000256" key="8">
    <source>
        <dbReference type="ARBA" id="ARBA00022679"/>
    </source>
</evidence>
<dbReference type="OrthoDB" id="9782546at2"/>
<dbReference type="InterPro" id="IPR022412">
    <property type="entry name" value="Quinolinate_PRibosylTrfase_N"/>
</dbReference>
<evidence type="ECO:0000259" key="14">
    <source>
        <dbReference type="Pfam" id="PF02749"/>
    </source>
</evidence>
<comment type="pathway">
    <text evidence="2">Cofactor biosynthesis; NAD(+) biosynthesis; nicotinate D-ribonucleotide from quinolinate: step 1/1.</text>
</comment>
<comment type="function">
    <text evidence="1">Involved in the catabolism of quinolinic acid (QA).</text>
</comment>
<organism evidence="15 16">
    <name type="scientific">Macrococcoides canis</name>
    <dbReference type="NCBI Taxonomy" id="1855823"/>
    <lineage>
        <taxon>Bacteria</taxon>
        <taxon>Bacillati</taxon>
        <taxon>Bacillota</taxon>
        <taxon>Bacilli</taxon>
        <taxon>Bacillales</taxon>
        <taxon>Staphylococcaceae</taxon>
        <taxon>Macrococcoides</taxon>
    </lineage>
</organism>
<dbReference type="SUPFAM" id="SSF54675">
    <property type="entry name" value="Nicotinate/Quinolinate PRTase N-terminal domain-like"/>
    <property type="match status" value="1"/>
</dbReference>
<dbReference type="InterPro" id="IPR004393">
    <property type="entry name" value="NadC"/>
</dbReference>
<dbReference type="EMBL" id="CP021059">
    <property type="protein sequence ID" value="ARQ06121.1"/>
    <property type="molecule type" value="Genomic_DNA"/>
</dbReference>
<evidence type="ECO:0000256" key="9">
    <source>
        <dbReference type="ARBA" id="ARBA00033102"/>
    </source>
</evidence>
<dbReference type="SUPFAM" id="SSF51690">
    <property type="entry name" value="Nicotinate/Quinolinate PRTase C-terminal domain-like"/>
    <property type="match status" value="1"/>
</dbReference>
<evidence type="ECO:0000256" key="5">
    <source>
        <dbReference type="ARBA" id="ARBA00011944"/>
    </source>
</evidence>
<evidence type="ECO:0000256" key="4">
    <source>
        <dbReference type="ARBA" id="ARBA00011218"/>
    </source>
</evidence>
<sequence length="277" mass="30701">MNRIRLQNKLRQFMDEDIQYGDLSSSIFEHNMKGKMHFIAKESGYFSGNEVIVQGFNILSESDVTLHKNDGDIVKSGETIAEITGNIRDLLQAERTVLNIIQRMSGITTLTKQFIDEVAATTTRITDTRKTTPGLGMFEKYAVQAAGATNHRRSLNDGIMLKDNHIAYAGSISQAVQKARTLAGHMDKIEVEIEDAAMLREAIESQVDIIMFDNCTPEFIKEHIELVPDTIITEASGGITLDTVRAYAEAGVDYISVGQLFHSSKGLDISGRIKVDD</sequence>
<keyword evidence="7 12" id="KW-0328">Glycosyltransferase</keyword>
<dbReference type="InterPro" id="IPR002638">
    <property type="entry name" value="Quinolinate_PRibosylTrfase_C"/>
</dbReference>
<dbReference type="Gene3D" id="3.90.1170.20">
    <property type="entry name" value="Quinolinate phosphoribosyl transferase, N-terminal domain"/>
    <property type="match status" value="1"/>
</dbReference>
<dbReference type="GO" id="GO:0004514">
    <property type="term" value="F:nicotinate-nucleotide diphosphorylase (carboxylating) activity"/>
    <property type="evidence" value="ECO:0007669"/>
    <property type="project" value="UniProtKB-EC"/>
</dbReference>
<dbReference type="InterPro" id="IPR013785">
    <property type="entry name" value="Aldolase_TIM"/>
</dbReference>
<keyword evidence="16" id="KW-1185">Reference proteome</keyword>
<dbReference type="PANTHER" id="PTHR32179:SF3">
    <property type="entry name" value="NICOTINATE-NUCLEOTIDE PYROPHOSPHORYLASE [CARBOXYLATING]"/>
    <property type="match status" value="1"/>
</dbReference>
<protein>
    <recommendedName>
        <fullName evidence="11">Probable nicotinate-nucleotide pyrophosphorylase [carboxylating]</fullName>
        <ecNumber evidence="5">2.4.2.19</ecNumber>
    </recommendedName>
    <alternativeName>
        <fullName evidence="9">Quinolinate phosphoribosyltransferase [decarboxylating]</fullName>
    </alternativeName>
</protein>
<evidence type="ECO:0000256" key="11">
    <source>
        <dbReference type="ARBA" id="ARBA00069173"/>
    </source>
</evidence>
<dbReference type="NCBIfam" id="TIGR00078">
    <property type="entry name" value="nadC"/>
    <property type="match status" value="1"/>
</dbReference>
<dbReference type="Proteomes" id="UP000194154">
    <property type="component" value="Chromosome"/>
</dbReference>
<evidence type="ECO:0000256" key="7">
    <source>
        <dbReference type="ARBA" id="ARBA00022676"/>
    </source>
</evidence>
<dbReference type="Pfam" id="PF01729">
    <property type="entry name" value="QRPTase_C"/>
    <property type="match status" value="1"/>
</dbReference>
<dbReference type="GeneID" id="35294601"/>
<dbReference type="PIRSF" id="PIRSF006250">
    <property type="entry name" value="NadC_ModD"/>
    <property type="match status" value="1"/>
</dbReference>
<dbReference type="InterPro" id="IPR027277">
    <property type="entry name" value="NadC/ModD"/>
</dbReference>
<feature type="domain" description="Quinolinate phosphoribosyl transferase C-terminal" evidence="13">
    <location>
        <begin position="107"/>
        <end position="270"/>
    </location>
</feature>
<evidence type="ECO:0000256" key="1">
    <source>
        <dbReference type="ARBA" id="ARBA00003237"/>
    </source>
</evidence>
<dbReference type="UniPathway" id="UPA00253">
    <property type="reaction ID" value="UER00331"/>
</dbReference>
<dbReference type="STRING" id="1855823.MCCS_04570"/>
<dbReference type="Gene3D" id="3.20.20.70">
    <property type="entry name" value="Aldolase class I"/>
    <property type="match status" value="1"/>
</dbReference>
<evidence type="ECO:0000256" key="10">
    <source>
        <dbReference type="ARBA" id="ARBA00047445"/>
    </source>
</evidence>
<evidence type="ECO:0000256" key="6">
    <source>
        <dbReference type="ARBA" id="ARBA00022642"/>
    </source>
</evidence>
<dbReference type="AlphaFoldDB" id="A0A1W7A946"/>
<evidence type="ECO:0000313" key="16">
    <source>
        <dbReference type="Proteomes" id="UP000194154"/>
    </source>
</evidence>
<evidence type="ECO:0000256" key="2">
    <source>
        <dbReference type="ARBA" id="ARBA00004893"/>
    </source>
</evidence>
<keyword evidence="8 12" id="KW-0808">Transferase</keyword>
<comment type="catalytic activity">
    <reaction evidence="10">
        <text>nicotinate beta-D-ribonucleotide + CO2 + diphosphate = quinolinate + 5-phospho-alpha-D-ribose 1-diphosphate + 2 H(+)</text>
        <dbReference type="Rhea" id="RHEA:12733"/>
        <dbReference type="ChEBI" id="CHEBI:15378"/>
        <dbReference type="ChEBI" id="CHEBI:16526"/>
        <dbReference type="ChEBI" id="CHEBI:29959"/>
        <dbReference type="ChEBI" id="CHEBI:33019"/>
        <dbReference type="ChEBI" id="CHEBI:57502"/>
        <dbReference type="ChEBI" id="CHEBI:58017"/>
        <dbReference type="EC" id="2.4.2.19"/>
    </reaction>
</comment>
<dbReference type="InterPro" id="IPR036068">
    <property type="entry name" value="Nicotinate_pribotase-like_C"/>
</dbReference>
<dbReference type="EC" id="2.4.2.19" evidence="5"/>
<proteinExistence type="inferred from homology"/>
<keyword evidence="6" id="KW-0662">Pyridine nucleotide biosynthesis</keyword>
<evidence type="ECO:0000259" key="13">
    <source>
        <dbReference type="Pfam" id="PF01729"/>
    </source>
</evidence>
<comment type="subunit">
    <text evidence="4">Hexamer formed by 3 homodimers.</text>
</comment>
<evidence type="ECO:0000256" key="12">
    <source>
        <dbReference type="PIRNR" id="PIRNR006250"/>
    </source>
</evidence>
<evidence type="ECO:0000313" key="15">
    <source>
        <dbReference type="EMBL" id="ARQ06121.1"/>
    </source>
</evidence>
<dbReference type="GO" id="GO:0009435">
    <property type="term" value="P:NAD+ biosynthetic process"/>
    <property type="evidence" value="ECO:0007669"/>
    <property type="project" value="UniProtKB-UniPathway"/>
</dbReference>
<dbReference type="Pfam" id="PF02749">
    <property type="entry name" value="QRPTase_N"/>
    <property type="match status" value="1"/>
</dbReference>
<reference evidence="15 16" key="1">
    <citation type="journal article" date="2017" name="Int. J. Syst. Evol. Microbiol.">
        <title>Macrococcus canis sp. nov., a skin bacterium associated with infections in dogs.</title>
        <authorList>
            <person name="Gobeli Brawand S."/>
            <person name="Cotting K."/>
            <person name="Gomez-Sanz E."/>
            <person name="Collaud A."/>
            <person name="Thomann A."/>
            <person name="Brodard I."/>
            <person name="Rodriguez-Campos S."/>
            <person name="Strauss C."/>
            <person name="Perreten V."/>
        </authorList>
    </citation>
    <scope>NUCLEOTIDE SEQUENCE [LARGE SCALE GENOMIC DNA]</scope>
    <source>
        <strain evidence="15 16">KM45013</strain>
    </source>
</reference>
<dbReference type="InterPro" id="IPR037128">
    <property type="entry name" value="Quinolinate_PRibosylTase_N_sf"/>
</dbReference>
<dbReference type="RefSeq" id="WP_086041807.1">
    <property type="nucleotide sequence ID" value="NZ_CBCRZA010000003.1"/>
</dbReference>